<dbReference type="PIRSF" id="PIRSF005727">
    <property type="entry name" value="Coatomer_beta_subunit"/>
    <property type="match status" value="1"/>
</dbReference>
<dbReference type="InterPro" id="IPR011710">
    <property type="entry name" value="Coatomer_bsu_C"/>
</dbReference>
<evidence type="ECO:0000256" key="9">
    <source>
        <dbReference type="ARBA" id="ARBA00023329"/>
    </source>
</evidence>
<keyword evidence="2 10" id="KW-0813">Transport</keyword>
<keyword evidence="9 10" id="KW-0968">Cytoplasmic vesicle</keyword>
<evidence type="ECO:0000256" key="7">
    <source>
        <dbReference type="ARBA" id="ARBA00023034"/>
    </source>
</evidence>
<dbReference type="Gene3D" id="1.25.10.10">
    <property type="entry name" value="Leucine-rich Repeat Variant"/>
    <property type="match status" value="1"/>
</dbReference>
<feature type="domain" description="Coatomer beta subunit appendage platform" evidence="13">
    <location>
        <begin position="803"/>
        <end position="951"/>
    </location>
</feature>
<feature type="domain" description="Coatomer beta subunit C-terminal" evidence="12">
    <location>
        <begin position="697"/>
        <end position="795"/>
    </location>
</feature>
<keyword evidence="5 10" id="KW-0931">ER-Golgi transport</keyword>
<comment type="subcellular location">
    <subcellularLocation>
        <location evidence="10">Cytoplasm</location>
    </subcellularLocation>
    <subcellularLocation>
        <location evidence="1 10">Golgi apparatus membrane</location>
        <topology evidence="1 10">Peripheral membrane protein</topology>
        <orientation evidence="1 10">Cytoplasmic side</orientation>
    </subcellularLocation>
    <subcellularLocation>
        <location evidence="10">Cytoplasmic vesicle</location>
        <location evidence="10">COPI-coated vesicle membrane</location>
        <topology evidence="10">Peripheral membrane protein</topology>
        <orientation evidence="10">Cytoplasmic side</orientation>
    </subcellularLocation>
</comment>
<dbReference type="GO" id="GO:0030126">
    <property type="term" value="C:COPI vesicle coat"/>
    <property type="evidence" value="ECO:0007669"/>
    <property type="project" value="InterPro"/>
</dbReference>
<dbReference type="SUPFAM" id="SSF48371">
    <property type="entry name" value="ARM repeat"/>
    <property type="match status" value="1"/>
</dbReference>
<evidence type="ECO:0000256" key="2">
    <source>
        <dbReference type="ARBA" id="ARBA00022448"/>
    </source>
</evidence>
<dbReference type="InterPro" id="IPR002553">
    <property type="entry name" value="Clathrin/coatomer_adapt-like_N"/>
</dbReference>
<evidence type="ECO:0000256" key="8">
    <source>
        <dbReference type="ARBA" id="ARBA00023136"/>
    </source>
</evidence>
<dbReference type="GeneID" id="94336640"/>
<dbReference type="GO" id="GO:0006891">
    <property type="term" value="P:intra-Golgi vesicle-mediated transport"/>
    <property type="evidence" value="ECO:0007669"/>
    <property type="project" value="TreeGrafter"/>
</dbReference>
<evidence type="ECO:0000313" key="14">
    <source>
        <dbReference type="EMBL" id="KAK2195748.1"/>
    </source>
</evidence>
<dbReference type="GO" id="GO:0006886">
    <property type="term" value="P:intracellular protein transport"/>
    <property type="evidence" value="ECO:0007669"/>
    <property type="project" value="InterPro"/>
</dbReference>
<evidence type="ECO:0000256" key="5">
    <source>
        <dbReference type="ARBA" id="ARBA00022892"/>
    </source>
</evidence>
<name>A0AAD9PJX8_9APIC</name>
<dbReference type="InterPro" id="IPR011989">
    <property type="entry name" value="ARM-like"/>
</dbReference>
<feature type="domain" description="Clathrin/coatomer adaptor adaptin-like N-terminal" evidence="11">
    <location>
        <begin position="28"/>
        <end position="482"/>
    </location>
</feature>
<evidence type="ECO:0000313" key="15">
    <source>
        <dbReference type="Proteomes" id="UP001214638"/>
    </source>
</evidence>
<sequence>MDGYMMVSDPNVSCPIYIDIDIVPEENLNEIREKLESNNNKKKVKALEQTLLLLLRGEDVSPLLMTIIRFVLPSNHHRLKKLVHLFFQIFDLRKPNGTLREESILVCNALRNDLCSPNEYVRGSVLRLLAKIGHWSIIQPMLSSIMENLNHGEPYVHKNALFCLTQIAKKFGTESIMGCLDSIERILVGEGAACAKVRAYKLLEILYPAMAAQYILSIEATLLTAPPSLHLAILSSFFNLSATDAHVRTLMMRVVIMLQNTLDNSVRFAGGCVITRLQSAPIEARKAAASGLVKVLGECDLNVKLIVLSKLNKLYSRSSSLGDLPNVVEAHVMDIVRALCSSSRQVSTEVISLVLRCLNPQNVKDIIASFKREFEKADEMITHSSEQAAQFRIILIKAIRYTCGLYPEASGVVYDMLLEYLMHSQDKTAPDVALFFKNLTEITPQLRNDTISRLLKVLNGIENPNVLTICFWIIGEYTSSDSVAGTSINSIYEFLAPFPLLETNKSENVDQGRVVDSITTIVHEDGTYGAHFTESTLQNTSGLRSVITSDCNILLYCTVAQCMLKLASLVQKQELVAKATLVVGNLMQIIQLPENAHVHSHNRMQTILNLLVGLLNNPSQTRELVDQWLEACRFKYAASNETNTLDMIGNVDAPLNLSFILGAVDSDEWSLEEEAEIPIKPIEAFESDGPIVPSGTRAVSTSSHLYQFTSVMDPVYIESTLDIVGSKVYVTLFCENRSEHILQNIRIELCAGEHLELVSTIPVFTLDRNGTFSSQIQFRIKSSSDDFICGHVYFDQSKSGIQECIMFNPIRVCMFDYILPSFMVPSDFRMCWGDLEWEKRVSLNAVKLGPLEFMKVLLEHTHMTVVAPLPPAWLKEAAANAVDNWPAFVTTYIDYLSNLEQMAPLSQQNAFCAVNLFVRTIYDEEALANLNMVRDDNDNYSGSLKIRSKRQVCFIIF</sequence>
<evidence type="ECO:0000256" key="4">
    <source>
        <dbReference type="ARBA" id="ARBA00022737"/>
    </source>
</evidence>
<evidence type="ECO:0000259" key="13">
    <source>
        <dbReference type="Pfam" id="PF14806"/>
    </source>
</evidence>
<dbReference type="Pfam" id="PF07718">
    <property type="entry name" value="Coatamer_beta_C"/>
    <property type="match status" value="1"/>
</dbReference>
<evidence type="ECO:0000256" key="3">
    <source>
        <dbReference type="ARBA" id="ARBA00022490"/>
    </source>
</evidence>
<evidence type="ECO:0000256" key="10">
    <source>
        <dbReference type="PIRNR" id="PIRNR005727"/>
    </source>
</evidence>
<dbReference type="InterPro" id="IPR029446">
    <property type="entry name" value="COPB1_appendage_platform_dom"/>
</dbReference>
<evidence type="ECO:0000256" key="1">
    <source>
        <dbReference type="ARBA" id="ARBA00004255"/>
    </source>
</evidence>
<dbReference type="Pfam" id="PF14806">
    <property type="entry name" value="Coatomer_b_Cpla"/>
    <property type="match status" value="1"/>
</dbReference>
<gene>
    <name evidence="14" type="ORF">BdWA1_002342</name>
</gene>
<dbReference type="RefSeq" id="XP_067802591.1">
    <property type="nucleotide sequence ID" value="XM_067947369.1"/>
</dbReference>
<dbReference type="PANTHER" id="PTHR10635:SF0">
    <property type="entry name" value="COATOMER SUBUNIT BETA"/>
    <property type="match status" value="1"/>
</dbReference>
<keyword evidence="3 10" id="KW-0963">Cytoplasm</keyword>
<accession>A0AAD9PJX8</accession>
<comment type="function">
    <text evidence="10">The coatomer is a cytosolic protein complex that binds to dilysine motifs and reversibly associates with Golgi non-clathrin-coated vesicles, which further mediate biosynthetic protein transport from the ER, via the Golgi up to the trans Golgi network. Coatomer complex is required for budding from Golgi membranes, and is essential for the retrograde Golgi-to-ER transport of dilysine-tagged proteins.</text>
</comment>
<dbReference type="EMBL" id="JALLKP010000003">
    <property type="protein sequence ID" value="KAK2195748.1"/>
    <property type="molecule type" value="Genomic_DNA"/>
</dbReference>
<dbReference type="GO" id="GO:0000139">
    <property type="term" value="C:Golgi membrane"/>
    <property type="evidence" value="ECO:0007669"/>
    <property type="project" value="UniProtKB-SubCell"/>
</dbReference>
<dbReference type="PANTHER" id="PTHR10635">
    <property type="entry name" value="COATOMER SUBUNIT BETA"/>
    <property type="match status" value="1"/>
</dbReference>
<evidence type="ECO:0000259" key="11">
    <source>
        <dbReference type="Pfam" id="PF01602"/>
    </source>
</evidence>
<comment type="subunit">
    <text evidence="10">Oligomeric complex that consists of at least the alpha, beta, beta', gamma, delta, epsilon and zeta subunits.</text>
</comment>
<dbReference type="InterPro" id="IPR016460">
    <property type="entry name" value="COPB1"/>
</dbReference>
<keyword evidence="4" id="KW-0677">Repeat</keyword>
<proteinExistence type="predicted"/>
<dbReference type="Pfam" id="PF01602">
    <property type="entry name" value="Adaptin_N"/>
    <property type="match status" value="1"/>
</dbReference>
<dbReference type="AlphaFoldDB" id="A0AAD9PJX8"/>
<comment type="caution">
    <text evidence="14">The sequence shown here is derived from an EMBL/GenBank/DDBJ whole genome shotgun (WGS) entry which is preliminary data.</text>
</comment>
<keyword evidence="7 10" id="KW-0333">Golgi apparatus</keyword>
<reference evidence="14" key="1">
    <citation type="journal article" date="2023" name="Nat. Microbiol.">
        <title>Babesia duncani multi-omics identifies virulence factors and drug targets.</title>
        <authorList>
            <person name="Singh P."/>
            <person name="Lonardi S."/>
            <person name="Liang Q."/>
            <person name="Vydyam P."/>
            <person name="Khabirova E."/>
            <person name="Fang T."/>
            <person name="Gihaz S."/>
            <person name="Thekkiniath J."/>
            <person name="Munshi M."/>
            <person name="Abel S."/>
            <person name="Ciampossin L."/>
            <person name="Batugedara G."/>
            <person name="Gupta M."/>
            <person name="Lu X.M."/>
            <person name="Lenz T."/>
            <person name="Chakravarty S."/>
            <person name="Cornillot E."/>
            <person name="Hu Y."/>
            <person name="Ma W."/>
            <person name="Gonzalez L.M."/>
            <person name="Sanchez S."/>
            <person name="Estrada K."/>
            <person name="Sanchez-Flores A."/>
            <person name="Montero E."/>
            <person name="Harb O.S."/>
            <person name="Le Roch K.G."/>
            <person name="Mamoun C.B."/>
        </authorList>
    </citation>
    <scope>NUCLEOTIDE SEQUENCE</scope>
    <source>
        <strain evidence="14">WA1</strain>
    </source>
</reference>
<dbReference type="InterPro" id="IPR016024">
    <property type="entry name" value="ARM-type_fold"/>
</dbReference>
<dbReference type="KEGG" id="bdw:94336640"/>
<keyword evidence="6 10" id="KW-0653">Protein transport</keyword>
<protein>
    <recommendedName>
        <fullName evidence="10">Coatomer subunit beta</fullName>
    </recommendedName>
    <alternativeName>
        <fullName evidence="10">Beta-coat protein</fullName>
    </alternativeName>
</protein>
<keyword evidence="8 10" id="KW-0472">Membrane</keyword>
<dbReference type="Proteomes" id="UP001214638">
    <property type="component" value="Unassembled WGS sequence"/>
</dbReference>
<evidence type="ECO:0000256" key="6">
    <source>
        <dbReference type="ARBA" id="ARBA00022927"/>
    </source>
</evidence>
<dbReference type="GO" id="GO:0005198">
    <property type="term" value="F:structural molecule activity"/>
    <property type="evidence" value="ECO:0007669"/>
    <property type="project" value="InterPro"/>
</dbReference>
<organism evidence="14 15">
    <name type="scientific">Babesia duncani</name>
    <dbReference type="NCBI Taxonomy" id="323732"/>
    <lineage>
        <taxon>Eukaryota</taxon>
        <taxon>Sar</taxon>
        <taxon>Alveolata</taxon>
        <taxon>Apicomplexa</taxon>
        <taxon>Aconoidasida</taxon>
        <taxon>Piroplasmida</taxon>
        <taxon>Babesiidae</taxon>
        <taxon>Babesia</taxon>
    </lineage>
</organism>
<keyword evidence="15" id="KW-1185">Reference proteome</keyword>
<evidence type="ECO:0000259" key="12">
    <source>
        <dbReference type="Pfam" id="PF07718"/>
    </source>
</evidence>
<dbReference type="GO" id="GO:0006888">
    <property type="term" value="P:endoplasmic reticulum to Golgi vesicle-mediated transport"/>
    <property type="evidence" value="ECO:0007669"/>
    <property type="project" value="TreeGrafter"/>
</dbReference>